<dbReference type="InterPro" id="IPR014825">
    <property type="entry name" value="DNA_alkylation"/>
</dbReference>
<gene>
    <name evidence="1" type="ORF">ACFSHS_13895</name>
</gene>
<accession>A0ABW4XDH4</accession>
<dbReference type="PANTHER" id="PTHR41291:SF1">
    <property type="entry name" value="DNA ALKYLATION REPAIR PROTEIN"/>
    <property type="match status" value="1"/>
</dbReference>
<evidence type="ECO:0000313" key="2">
    <source>
        <dbReference type="Proteomes" id="UP001597402"/>
    </source>
</evidence>
<dbReference type="RefSeq" id="WP_376877005.1">
    <property type="nucleotide sequence ID" value="NZ_JBHUHP010000014.1"/>
</dbReference>
<dbReference type="SUPFAM" id="SSF48371">
    <property type="entry name" value="ARM repeat"/>
    <property type="match status" value="1"/>
</dbReference>
<proteinExistence type="predicted"/>
<protein>
    <submittedName>
        <fullName evidence="1">DNA alkylation repair protein</fullName>
    </submittedName>
</protein>
<dbReference type="Pfam" id="PF08713">
    <property type="entry name" value="DNA_alkylation"/>
    <property type="match status" value="1"/>
</dbReference>
<dbReference type="Proteomes" id="UP001597402">
    <property type="component" value="Unassembled WGS sequence"/>
</dbReference>
<evidence type="ECO:0000313" key="1">
    <source>
        <dbReference type="EMBL" id="MFD2092663.1"/>
    </source>
</evidence>
<dbReference type="Gene3D" id="1.25.10.90">
    <property type="match status" value="1"/>
</dbReference>
<dbReference type="PANTHER" id="PTHR41291">
    <property type="entry name" value="DNA ALKYLATION REPAIR PROTEIN"/>
    <property type="match status" value="1"/>
</dbReference>
<dbReference type="CDD" id="cd06561">
    <property type="entry name" value="AlkD_like"/>
    <property type="match status" value="1"/>
</dbReference>
<keyword evidence="2" id="KW-1185">Reference proteome</keyword>
<sequence length="229" mass="25202">MSADEVLAALRARADPSRLPGMARYGIGTGEVWGVTVAELRGLAKTLGRDHELAGALWDSGVSEARVLASLVDDPAVVDDEQFEQWAADFASWDLCDQVCQNLFRYCPQAWDKAREWRGRTEPFVKRAGFTLMAGLAVADKRADDPRFVAFLTDVARTADDDRPVVRKGASWALRQIGKRGPGLHARAVETAVELAGRADRGARWVGKDALRELRSPRVLDRIGSFSPR</sequence>
<comment type="caution">
    <text evidence="1">The sequence shown here is derived from an EMBL/GenBank/DDBJ whole genome shotgun (WGS) entry which is preliminary data.</text>
</comment>
<dbReference type="EMBL" id="JBHUHP010000014">
    <property type="protein sequence ID" value="MFD2092663.1"/>
    <property type="molecule type" value="Genomic_DNA"/>
</dbReference>
<dbReference type="InterPro" id="IPR016024">
    <property type="entry name" value="ARM-type_fold"/>
</dbReference>
<reference evidence="2" key="1">
    <citation type="journal article" date="2019" name="Int. J. Syst. Evol. Microbiol.">
        <title>The Global Catalogue of Microorganisms (GCM) 10K type strain sequencing project: providing services to taxonomists for standard genome sequencing and annotation.</title>
        <authorList>
            <consortium name="The Broad Institute Genomics Platform"/>
            <consortium name="The Broad Institute Genome Sequencing Center for Infectious Disease"/>
            <person name="Wu L."/>
            <person name="Ma J."/>
        </authorList>
    </citation>
    <scope>NUCLEOTIDE SEQUENCE [LARGE SCALE GENOMIC DNA]</scope>
    <source>
        <strain evidence="2">JCM 3338</strain>
    </source>
</reference>
<organism evidence="1 2">
    <name type="scientific">Blastococcus deserti</name>
    <dbReference type="NCBI Taxonomy" id="2259033"/>
    <lineage>
        <taxon>Bacteria</taxon>
        <taxon>Bacillati</taxon>
        <taxon>Actinomycetota</taxon>
        <taxon>Actinomycetes</taxon>
        <taxon>Geodermatophilales</taxon>
        <taxon>Geodermatophilaceae</taxon>
        <taxon>Blastococcus</taxon>
    </lineage>
</organism>
<name>A0ABW4XDH4_9ACTN</name>